<evidence type="ECO:0008006" key="3">
    <source>
        <dbReference type="Google" id="ProtNLM"/>
    </source>
</evidence>
<evidence type="ECO:0000256" key="1">
    <source>
        <dbReference type="SAM" id="Phobius"/>
    </source>
</evidence>
<protein>
    <recommendedName>
        <fullName evidence="3">Organic solvent tolerance-like N-terminal domain-containing protein</fullName>
    </recommendedName>
</protein>
<name>E7C5K5_9BACT</name>
<evidence type="ECO:0000313" key="2">
    <source>
        <dbReference type="EMBL" id="ADI22729.1"/>
    </source>
</evidence>
<accession>E7C5K5</accession>
<keyword evidence="1" id="KW-0472">Membrane</keyword>
<dbReference type="AlphaFoldDB" id="E7C5K5"/>
<organism evidence="2">
    <name type="scientific">uncultured verrucomicrobium HF0500_27H16</name>
    <dbReference type="NCBI Taxonomy" id="723600"/>
    <lineage>
        <taxon>Bacteria</taxon>
        <taxon>Pseudomonadati</taxon>
        <taxon>Verrucomicrobiota</taxon>
        <taxon>environmental samples</taxon>
    </lineage>
</organism>
<proteinExistence type="predicted"/>
<dbReference type="EMBL" id="GU567995">
    <property type="protein sequence ID" value="ADI22729.1"/>
    <property type="molecule type" value="Genomic_DNA"/>
</dbReference>
<keyword evidence="1" id="KW-0812">Transmembrane</keyword>
<keyword evidence="1" id="KW-1133">Transmembrane helix</keyword>
<reference evidence="2" key="1">
    <citation type="submission" date="2010-01" db="EMBL/GenBank/DDBJ databases">
        <title>Genome fragments of uncultured bacteria from the North Pacific subtropical Gyre.</title>
        <authorList>
            <person name="Pham V.D."/>
            <person name="Delong E.F."/>
        </authorList>
    </citation>
    <scope>NUCLEOTIDE SEQUENCE</scope>
</reference>
<sequence>MLVGVTVMERNIFRLFSKIWMIVGLPILVAGQISLDAPLKDFTIPGFGKDGLPTWILKGSELHYVDKKNAEVRRMNLQVLVGKGDRNVETDLFSPVAFFFLKENRAMGQKSLRIHGNNFKITGRQWQWDGNNRTVKIQKEVKVTFNENVKLF</sequence>
<dbReference type="Gene3D" id="2.60.450.10">
    <property type="entry name" value="Lipopolysaccharide (LPS) transport protein A like domain"/>
    <property type="match status" value="1"/>
</dbReference>
<feature type="transmembrane region" description="Helical" evidence="1">
    <location>
        <begin position="12"/>
        <end position="35"/>
    </location>
</feature>